<dbReference type="AlphaFoldDB" id="A0A9N9XP11"/>
<name>A0A9N9XP11_PHYSR</name>
<dbReference type="Pfam" id="PF00676">
    <property type="entry name" value="E1_dh"/>
    <property type="match status" value="1"/>
</dbReference>
<dbReference type="InterPro" id="IPR029061">
    <property type="entry name" value="THDP-binding"/>
</dbReference>
<evidence type="ECO:0000256" key="3">
    <source>
        <dbReference type="ARBA" id="ARBA00023002"/>
    </source>
</evidence>
<comment type="cofactor">
    <cofactor evidence="1 7">
        <name>thiamine diphosphate</name>
        <dbReference type="ChEBI" id="CHEBI:58937"/>
    </cofactor>
</comment>
<dbReference type="InterPro" id="IPR001017">
    <property type="entry name" value="DH_E1"/>
</dbReference>
<keyword evidence="2" id="KW-0809">Transit peptide</keyword>
<protein>
    <recommendedName>
        <fullName evidence="7">Pyruvate dehydrogenase E1 component subunit alpha</fullName>
        <ecNumber evidence="7">1.2.4.1</ecNumber>
    </recommendedName>
</protein>
<dbReference type="PANTHER" id="PTHR11516:SF60">
    <property type="entry name" value="PYRUVATE DEHYDROGENASE E1 COMPONENT SUBUNIT ALPHA"/>
    <property type="match status" value="1"/>
</dbReference>
<feature type="region of interest" description="Disordered" evidence="8">
    <location>
        <begin position="423"/>
        <end position="469"/>
    </location>
</feature>
<dbReference type="PANTHER" id="PTHR11516">
    <property type="entry name" value="PYRUVATE DEHYDROGENASE E1 COMPONENT, ALPHA SUBUNIT BACTERIAL AND ORGANELLAR"/>
    <property type="match status" value="1"/>
</dbReference>
<dbReference type="InterPro" id="IPR050642">
    <property type="entry name" value="PDH_E1_Alpha_Subunit"/>
</dbReference>
<dbReference type="InterPro" id="IPR017597">
    <property type="entry name" value="Pyrv_DH_E1_asu_subgrp-y"/>
</dbReference>
<dbReference type="SUPFAM" id="SSF52518">
    <property type="entry name" value="Thiamin diphosphate-binding fold (THDP-binding)"/>
    <property type="match status" value="1"/>
</dbReference>
<evidence type="ECO:0000256" key="2">
    <source>
        <dbReference type="ARBA" id="ARBA00022946"/>
    </source>
</evidence>
<evidence type="ECO:0000256" key="1">
    <source>
        <dbReference type="ARBA" id="ARBA00001964"/>
    </source>
</evidence>
<evidence type="ECO:0000256" key="4">
    <source>
        <dbReference type="ARBA" id="ARBA00023052"/>
    </source>
</evidence>
<feature type="region of interest" description="Disordered" evidence="8">
    <location>
        <begin position="41"/>
        <end position="69"/>
    </location>
</feature>
<evidence type="ECO:0000256" key="6">
    <source>
        <dbReference type="ARBA" id="ARBA00051231"/>
    </source>
</evidence>
<evidence type="ECO:0000256" key="8">
    <source>
        <dbReference type="SAM" id="MobiDB-lite"/>
    </source>
</evidence>
<accession>A0A9N9XP11</accession>
<evidence type="ECO:0000256" key="5">
    <source>
        <dbReference type="ARBA" id="ARBA00023317"/>
    </source>
</evidence>
<keyword evidence="11" id="KW-1185">Reference proteome</keyword>
<keyword evidence="3 7" id="KW-0560">Oxidoreductase</keyword>
<comment type="function">
    <text evidence="7">The pyruvate dehydrogenase complex catalyzes the overall conversion of pyruvate to acetyl-CoA and CO(2).</text>
</comment>
<dbReference type="OrthoDB" id="10256198at2759"/>
<dbReference type="CDD" id="cd02000">
    <property type="entry name" value="TPP_E1_PDC_ADC_BCADC"/>
    <property type="match status" value="1"/>
</dbReference>
<dbReference type="GO" id="GO:0004739">
    <property type="term" value="F:pyruvate dehydrogenase (acetyl-transferring) activity"/>
    <property type="evidence" value="ECO:0007669"/>
    <property type="project" value="UniProtKB-UniRule"/>
</dbReference>
<feature type="compositionally biased region" description="Basic and acidic residues" evidence="8">
    <location>
        <begin position="433"/>
        <end position="463"/>
    </location>
</feature>
<dbReference type="GO" id="GO:0006086">
    <property type="term" value="P:pyruvate decarboxylation to acetyl-CoA"/>
    <property type="evidence" value="ECO:0007669"/>
    <property type="project" value="InterPro"/>
</dbReference>
<keyword evidence="5 7" id="KW-0670">Pyruvate</keyword>
<reference evidence="10" key="1">
    <citation type="submission" date="2022-01" db="EMBL/GenBank/DDBJ databases">
        <authorList>
            <person name="King R."/>
        </authorList>
    </citation>
    <scope>NUCLEOTIDE SEQUENCE</scope>
</reference>
<comment type="catalytic activity">
    <reaction evidence="6 7">
        <text>N(6)-[(R)-lipoyl]-L-lysyl-[protein] + pyruvate + H(+) = N(6)-[(R)-S(8)-acetyldihydrolipoyl]-L-lysyl-[protein] + CO2</text>
        <dbReference type="Rhea" id="RHEA:19189"/>
        <dbReference type="Rhea" id="RHEA-COMP:10474"/>
        <dbReference type="Rhea" id="RHEA-COMP:10478"/>
        <dbReference type="ChEBI" id="CHEBI:15361"/>
        <dbReference type="ChEBI" id="CHEBI:15378"/>
        <dbReference type="ChEBI" id="CHEBI:16526"/>
        <dbReference type="ChEBI" id="CHEBI:83099"/>
        <dbReference type="ChEBI" id="CHEBI:83111"/>
        <dbReference type="EC" id="1.2.4.1"/>
    </reaction>
</comment>
<proteinExistence type="predicted"/>
<dbReference type="EC" id="1.2.4.1" evidence="7"/>
<evidence type="ECO:0000259" key="9">
    <source>
        <dbReference type="Pfam" id="PF00676"/>
    </source>
</evidence>
<sequence length="469" mass="52624">MFGYLFLRLKISSGLSRQILNRIIIRNVAYIDTKAKVRGLGKKRDSEDSDKTPESSESNPEATEIGSDNAGAHRIQYTPSFEELSKEKALQYITEMTRIRKLEQQAQQVYLQRKIRGFCHLYIGEEACAVGVKASMRPDDTIITSYRCHAWALLMGESNENVLGELMGKTVGSSRGKGGSMHIYGKNFFGGNGIVGAHVPLGSGIGLAHKYRDKGAVSYTIFGDGATDQGQTFESYNMALLWNLPVVYIVENNRYSMGTAIKRHSANTNYYTRGDLIPGIKVNGMDLESVLDAAKFASEYVRKEKKPMLIQLDTYRYRGHSMSDPGTSYRTKEEVKKVMDEQDCIKNFTKKMIDKQLVTQEEIKAIDDKIKKDVKECLDKCEKAPEPGIDETYKDVYLLYNSKVRMPGMFMLMDHQNVSHLVSKGASEAKPAGAKDKVVAKDKAGKEEKKPEPAKKEENVGKEKTKKIK</sequence>
<dbReference type="EMBL" id="OU900097">
    <property type="protein sequence ID" value="CAG9861684.1"/>
    <property type="molecule type" value="Genomic_DNA"/>
</dbReference>
<organism evidence="10 11">
    <name type="scientific">Phyllotreta striolata</name>
    <name type="common">Striped flea beetle</name>
    <name type="synonym">Crioceris striolata</name>
    <dbReference type="NCBI Taxonomy" id="444603"/>
    <lineage>
        <taxon>Eukaryota</taxon>
        <taxon>Metazoa</taxon>
        <taxon>Ecdysozoa</taxon>
        <taxon>Arthropoda</taxon>
        <taxon>Hexapoda</taxon>
        <taxon>Insecta</taxon>
        <taxon>Pterygota</taxon>
        <taxon>Neoptera</taxon>
        <taxon>Endopterygota</taxon>
        <taxon>Coleoptera</taxon>
        <taxon>Polyphaga</taxon>
        <taxon>Cucujiformia</taxon>
        <taxon>Chrysomeloidea</taxon>
        <taxon>Chrysomelidae</taxon>
        <taxon>Galerucinae</taxon>
        <taxon>Alticini</taxon>
        <taxon>Phyllotreta</taxon>
    </lineage>
</organism>
<evidence type="ECO:0000256" key="7">
    <source>
        <dbReference type="RuleBase" id="RU361139"/>
    </source>
</evidence>
<dbReference type="NCBIfam" id="TIGR03182">
    <property type="entry name" value="PDH_E1_alph_y"/>
    <property type="match status" value="1"/>
</dbReference>
<feature type="domain" description="Dehydrogenase E1 component" evidence="9">
    <location>
        <begin position="95"/>
        <end position="388"/>
    </location>
</feature>
<evidence type="ECO:0000313" key="10">
    <source>
        <dbReference type="EMBL" id="CAG9861684.1"/>
    </source>
</evidence>
<dbReference type="Gene3D" id="3.40.50.970">
    <property type="match status" value="1"/>
</dbReference>
<dbReference type="Proteomes" id="UP001153712">
    <property type="component" value="Chromosome 4"/>
</dbReference>
<feature type="compositionally biased region" description="Basic and acidic residues" evidence="8">
    <location>
        <begin position="42"/>
        <end position="54"/>
    </location>
</feature>
<gene>
    <name evidence="10" type="ORF">PHYEVI_LOCUS8015</name>
</gene>
<keyword evidence="4 7" id="KW-0786">Thiamine pyrophosphate</keyword>
<dbReference type="FunFam" id="3.40.50.970:FF:000013">
    <property type="entry name" value="Pyruvate dehydrogenase E1 component subunit alpha"/>
    <property type="match status" value="1"/>
</dbReference>
<evidence type="ECO:0000313" key="11">
    <source>
        <dbReference type="Proteomes" id="UP001153712"/>
    </source>
</evidence>